<name>A0A2W6NHZ6_9HELI</name>
<accession>A0A2W6NHZ6</accession>
<protein>
    <submittedName>
        <fullName evidence="1">Uncharacterized protein</fullName>
    </submittedName>
</protein>
<dbReference type="AlphaFoldDB" id="A0A2W6NHZ6"/>
<evidence type="ECO:0000313" key="2">
    <source>
        <dbReference type="Proteomes" id="UP000249746"/>
    </source>
</evidence>
<organism evidence="1 2">
    <name type="scientific">Helicobacter valdiviensis</name>
    <dbReference type="NCBI Taxonomy" id="1458358"/>
    <lineage>
        <taxon>Bacteria</taxon>
        <taxon>Pseudomonadati</taxon>
        <taxon>Campylobacterota</taxon>
        <taxon>Epsilonproteobacteria</taxon>
        <taxon>Campylobacterales</taxon>
        <taxon>Helicobacteraceae</taxon>
        <taxon>Helicobacter</taxon>
    </lineage>
</organism>
<proteinExistence type="predicted"/>
<sequence length="270" mass="31063">MRKYFLLLLLGIGLAFAGIYDKCLPSEMDFKLDDNIKKLKGQGLIKIIQEDGKKYEEYHLYKDIRLFVKNGRIEAVREKDSNLLKEPAQSDFLINNGYSLVETIDDVEVYENVFCTFAVNNAENFVTIMKPSEREVNLPLIKIEKECLPDGYNIYLGEELKSVEKKLLIMNPVGPDKNFIKSKDDPDALFLTRANRSFMLISFKDNRLIAIVILSSPLSKGDNFRKFLKNKKYHLVEENEEGESYRAGNCAVIKDKEYGLISIISISHLR</sequence>
<keyword evidence="2" id="KW-1185">Reference proteome</keyword>
<gene>
    <name evidence="1" type="ORF">B6S12_03950</name>
</gene>
<dbReference type="RefSeq" id="WP_111229518.1">
    <property type="nucleotide sequence ID" value="NZ_NBIU01000007.1"/>
</dbReference>
<reference evidence="1 2" key="1">
    <citation type="submission" date="2017-03" db="EMBL/GenBank/DDBJ databases">
        <title>Genomic and clinical evidence uncovers the enterohepatic species Helicobacter valdiviensis as a potential human intestinal pathogen.</title>
        <authorList>
            <person name="Fresia P."/>
            <person name="Jara R."/>
            <person name="Sierra R."/>
            <person name="Ferres I."/>
            <person name="Greif G."/>
            <person name="Iraola G."/>
            <person name="Collado L."/>
        </authorList>
    </citation>
    <scope>NUCLEOTIDE SEQUENCE [LARGE SCALE GENOMIC DNA]</scope>
    <source>
        <strain evidence="1 2">WBE14</strain>
    </source>
</reference>
<comment type="caution">
    <text evidence="1">The sequence shown here is derived from an EMBL/GenBank/DDBJ whole genome shotgun (WGS) entry which is preliminary data.</text>
</comment>
<dbReference type="Proteomes" id="UP000249746">
    <property type="component" value="Unassembled WGS sequence"/>
</dbReference>
<evidence type="ECO:0000313" key="1">
    <source>
        <dbReference type="EMBL" id="PZT48490.1"/>
    </source>
</evidence>
<dbReference type="EMBL" id="NBIU01000007">
    <property type="protein sequence ID" value="PZT48490.1"/>
    <property type="molecule type" value="Genomic_DNA"/>
</dbReference>